<accession>A0A2M7Z7I8</accession>
<feature type="domain" description="Smf/DprA SLOG" evidence="2">
    <location>
        <begin position="73"/>
        <end position="282"/>
    </location>
</feature>
<evidence type="ECO:0000259" key="3">
    <source>
        <dbReference type="Pfam" id="PF17782"/>
    </source>
</evidence>
<comment type="similarity">
    <text evidence="1">Belongs to the DprA/Smf family.</text>
</comment>
<dbReference type="AlphaFoldDB" id="A0A2M7Z7I8"/>
<dbReference type="SUPFAM" id="SSF102405">
    <property type="entry name" value="MCP/YpsA-like"/>
    <property type="match status" value="1"/>
</dbReference>
<dbReference type="Pfam" id="PF17782">
    <property type="entry name" value="WHD_DprA"/>
    <property type="match status" value="1"/>
</dbReference>
<dbReference type="EMBL" id="PFVJ01000022">
    <property type="protein sequence ID" value="PJA90156.1"/>
    <property type="molecule type" value="Genomic_DNA"/>
</dbReference>
<sequence length="355" mass="39638">MRTEVILAHYLGFSLKKYNDIIRVFGSAKNFWDSGDTRLLGWQPKTIENFLNWRKIINIEKMNKILVQEYIRVIIFGEEEYPEQLSQIYDPPFALFVRGNLKNELPNLAVVGTRKYTQYGRQVVYKIIPEIARNMTIVSGLAYGIDKEAHMATLQVSGHTIAVLGGGIDDKTISPRLHLGLAKKILESGGAIISEYPPNTEPTNFSFPQRNRIVAGMSLGTIVIEAPIKSGSLITAQSALDSGREVFAIPQNITSLTAEGPNYLIKNGAHPVTSSQDILEILQITKKGETEIKKPQAENPVEERIINCLSEEPKHLDTIIRETELSNSTVSSTLIMMELRGIVQNLGNMNYTIKV</sequence>
<feature type="domain" description="DprA winged helix" evidence="3">
    <location>
        <begin position="295"/>
        <end position="346"/>
    </location>
</feature>
<evidence type="ECO:0000256" key="1">
    <source>
        <dbReference type="ARBA" id="ARBA00006525"/>
    </source>
</evidence>
<dbReference type="Pfam" id="PF02481">
    <property type="entry name" value="DNA_processg_A"/>
    <property type="match status" value="1"/>
</dbReference>
<name>A0A2M7Z7I8_9BACT</name>
<protein>
    <submittedName>
        <fullName evidence="4">DNA-protecting protein DprA</fullName>
    </submittedName>
</protein>
<comment type="caution">
    <text evidence="4">The sequence shown here is derived from an EMBL/GenBank/DDBJ whole genome shotgun (WGS) entry which is preliminary data.</text>
</comment>
<dbReference type="Proteomes" id="UP000230843">
    <property type="component" value="Unassembled WGS sequence"/>
</dbReference>
<dbReference type="PANTHER" id="PTHR43022">
    <property type="entry name" value="PROTEIN SMF"/>
    <property type="match status" value="1"/>
</dbReference>
<dbReference type="GO" id="GO:0009294">
    <property type="term" value="P:DNA-mediated transformation"/>
    <property type="evidence" value="ECO:0007669"/>
    <property type="project" value="InterPro"/>
</dbReference>
<dbReference type="InterPro" id="IPR041614">
    <property type="entry name" value="DprA_WH"/>
</dbReference>
<proteinExistence type="inferred from homology"/>
<gene>
    <name evidence="4" type="primary">dprA</name>
    <name evidence="4" type="ORF">CO137_00915</name>
</gene>
<dbReference type="NCBIfam" id="TIGR00732">
    <property type="entry name" value="dprA"/>
    <property type="match status" value="1"/>
</dbReference>
<organism evidence="4 5">
    <name type="scientific">Candidatus Magasanikbacteria bacterium CG_4_9_14_3_um_filter_32_9</name>
    <dbReference type="NCBI Taxonomy" id="1974644"/>
    <lineage>
        <taxon>Bacteria</taxon>
        <taxon>Candidatus Magasanikiibacteriota</taxon>
    </lineage>
</organism>
<evidence type="ECO:0000259" key="2">
    <source>
        <dbReference type="Pfam" id="PF02481"/>
    </source>
</evidence>
<dbReference type="Gene3D" id="1.10.10.10">
    <property type="entry name" value="Winged helix-like DNA-binding domain superfamily/Winged helix DNA-binding domain"/>
    <property type="match status" value="1"/>
</dbReference>
<dbReference type="InterPro" id="IPR036388">
    <property type="entry name" value="WH-like_DNA-bd_sf"/>
</dbReference>
<dbReference type="PANTHER" id="PTHR43022:SF1">
    <property type="entry name" value="PROTEIN SMF"/>
    <property type="match status" value="1"/>
</dbReference>
<reference evidence="5" key="1">
    <citation type="submission" date="2017-09" db="EMBL/GenBank/DDBJ databases">
        <title>Depth-based differentiation of microbial function through sediment-hosted aquifers and enrichment of novel symbionts in the deep terrestrial subsurface.</title>
        <authorList>
            <person name="Probst A.J."/>
            <person name="Ladd B."/>
            <person name="Jarett J.K."/>
            <person name="Geller-Mcgrath D.E."/>
            <person name="Sieber C.M.K."/>
            <person name="Emerson J.B."/>
            <person name="Anantharaman K."/>
            <person name="Thomas B.C."/>
            <person name="Malmstrom R."/>
            <person name="Stieglmeier M."/>
            <person name="Klingl A."/>
            <person name="Woyke T."/>
            <person name="Ryan C.M."/>
            <person name="Banfield J.F."/>
        </authorList>
    </citation>
    <scope>NUCLEOTIDE SEQUENCE [LARGE SCALE GENOMIC DNA]</scope>
</reference>
<dbReference type="InterPro" id="IPR003488">
    <property type="entry name" value="DprA"/>
</dbReference>
<evidence type="ECO:0000313" key="4">
    <source>
        <dbReference type="EMBL" id="PJA90156.1"/>
    </source>
</evidence>
<dbReference type="InterPro" id="IPR057666">
    <property type="entry name" value="DrpA_SLOG"/>
</dbReference>
<evidence type="ECO:0000313" key="5">
    <source>
        <dbReference type="Proteomes" id="UP000230843"/>
    </source>
</evidence>
<dbReference type="Gene3D" id="3.40.50.450">
    <property type="match status" value="1"/>
</dbReference>